<feature type="region of interest" description="Disordered" evidence="7">
    <location>
        <begin position="385"/>
        <end position="410"/>
    </location>
</feature>
<dbReference type="RefSeq" id="WP_149429002.1">
    <property type="nucleotide sequence ID" value="NZ_VLNY01000002.1"/>
</dbReference>
<dbReference type="PIRSF" id="PIRSF017901">
    <property type="entry name" value="GCL"/>
    <property type="match status" value="1"/>
</dbReference>
<evidence type="ECO:0000256" key="4">
    <source>
        <dbReference type="ARBA" id="ARBA00048819"/>
    </source>
</evidence>
<dbReference type="PANTHER" id="PTHR34378">
    <property type="entry name" value="GLUTAMATE--CYSTEINE LIGASE, CHLOROPLASTIC"/>
    <property type="match status" value="1"/>
</dbReference>
<accession>A0A5A7SFA4</accession>
<dbReference type="GO" id="GO:0004357">
    <property type="term" value="F:glutamate-cysteine ligase activity"/>
    <property type="evidence" value="ECO:0007669"/>
    <property type="project" value="UniProtKB-UniRule"/>
</dbReference>
<dbReference type="UniPathway" id="UPA01014"/>
<dbReference type="Pfam" id="PF04107">
    <property type="entry name" value="GCS2"/>
    <property type="match status" value="1"/>
</dbReference>
<dbReference type="GO" id="GO:0052699">
    <property type="term" value="P:ergothioneine biosynthetic process"/>
    <property type="evidence" value="ECO:0007669"/>
    <property type="project" value="UniProtKB-UniRule"/>
</dbReference>
<dbReference type="InterPro" id="IPR014746">
    <property type="entry name" value="Gln_synth/guanido_kin_cat_dom"/>
</dbReference>
<dbReference type="GO" id="GO:0006750">
    <property type="term" value="P:glutathione biosynthetic process"/>
    <property type="evidence" value="ECO:0007669"/>
    <property type="project" value="UniProtKB-UniRule"/>
</dbReference>
<comment type="catalytic activity">
    <reaction evidence="4 5 6">
        <text>L-cysteine + L-glutamate + ATP = gamma-L-glutamyl-L-cysteine + ADP + phosphate + H(+)</text>
        <dbReference type="Rhea" id="RHEA:13285"/>
        <dbReference type="ChEBI" id="CHEBI:15378"/>
        <dbReference type="ChEBI" id="CHEBI:29985"/>
        <dbReference type="ChEBI" id="CHEBI:30616"/>
        <dbReference type="ChEBI" id="CHEBI:35235"/>
        <dbReference type="ChEBI" id="CHEBI:43474"/>
        <dbReference type="ChEBI" id="CHEBI:58173"/>
        <dbReference type="ChEBI" id="CHEBI:456216"/>
        <dbReference type="EC" id="6.3.2.2"/>
    </reaction>
</comment>
<evidence type="ECO:0000256" key="6">
    <source>
        <dbReference type="PIRNR" id="PIRNR017901"/>
    </source>
</evidence>
<keyword evidence="2 5" id="KW-0547">Nucleotide-binding</keyword>
<sequence>MAMALDSALLTTRAAAEAFVGGVCFKLGPPTLIGAELEWLTARSDGDCTRPELKTLASALGDYAPTSIAPSSSARPLPRGSYVTVEPGGQIEISSAPSDSAEQLCRWLSDDARFLRDLLASQSIHTIAAAADADRSPQRLLTLPRYCAMAERFAHIGPYGALMMCNTTATQVSVDAGRDVAEVAARWTALDAIGPALIAAFACSPDMAGAPEGTWASQRMRSWLHLDRARTSAPPSGTADPIAAYARWALDVPLMCVVRGPEENWAAPPDATFADWLGGALDDELGRRPDHRDLAYHLTTLFPPVRANGHLEVRYIDAQPGRSWSVPILAIDALLSRPDVIAEATAVAAGTAQRWWEAAEHGLGDPELRTAAEDLLLLAAASSTSTGGTEQLDAAADRCRRGRTPAEEDR</sequence>
<comment type="caution">
    <text evidence="8">The sequence shown here is derived from an EMBL/GenBank/DDBJ whole genome shotgun (WGS) entry which is preliminary data.</text>
</comment>
<dbReference type="EMBL" id="VLNY01000002">
    <property type="protein sequence ID" value="KAA0023842.1"/>
    <property type="molecule type" value="Genomic_DNA"/>
</dbReference>
<keyword evidence="9" id="KW-1185">Reference proteome</keyword>
<dbReference type="InterPro" id="IPR017809">
    <property type="entry name" value="EgtA_Actinobacteria"/>
</dbReference>
<comment type="pathway">
    <text evidence="5">Amino-acid biosynthesis; ergothioneine biosynthesis.</text>
</comment>
<comment type="function">
    <text evidence="5">Catalyzes the synthesis of gamma-glutamylcysteine (gamma-GC). This compound is used as substrate for the biosynthesis of the low-molecular thiol compound ergothioneine.</text>
</comment>
<name>A0A5A7SFA4_9NOCA</name>
<dbReference type="InterPro" id="IPR035434">
    <property type="entry name" value="GCL_bact_plant"/>
</dbReference>
<dbReference type="InterPro" id="IPR006336">
    <property type="entry name" value="GCS2"/>
</dbReference>
<dbReference type="EC" id="6.3.2.2" evidence="5"/>
<evidence type="ECO:0000256" key="2">
    <source>
        <dbReference type="ARBA" id="ARBA00022741"/>
    </source>
</evidence>
<proteinExistence type="inferred from homology"/>
<gene>
    <name evidence="5 8" type="primary">egtA</name>
    <name evidence="8" type="ORF">FOY51_04405</name>
</gene>
<comment type="similarity">
    <text evidence="5 6">Belongs to the glutamate--cysteine ligase type 2 family. EgtA subfamily.</text>
</comment>
<reference evidence="8 9" key="1">
    <citation type="submission" date="2019-07" db="EMBL/GenBank/DDBJ databases">
        <title>Rhodococcus cavernicolus sp. nov., isolated from a cave.</title>
        <authorList>
            <person name="Lee S.D."/>
        </authorList>
    </citation>
    <scope>NUCLEOTIDE SEQUENCE [LARGE SCALE GENOMIC DNA]</scope>
    <source>
        <strain evidence="8 9">C1-24</strain>
    </source>
</reference>
<evidence type="ECO:0000256" key="5">
    <source>
        <dbReference type="HAMAP-Rule" id="MF_02034"/>
    </source>
</evidence>
<keyword evidence="3 5" id="KW-0067">ATP-binding</keyword>
<evidence type="ECO:0000256" key="1">
    <source>
        <dbReference type="ARBA" id="ARBA00022598"/>
    </source>
</evidence>
<evidence type="ECO:0000256" key="7">
    <source>
        <dbReference type="SAM" id="MobiDB-lite"/>
    </source>
</evidence>
<dbReference type="Gene3D" id="3.30.590.20">
    <property type="match status" value="1"/>
</dbReference>
<evidence type="ECO:0000256" key="3">
    <source>
        <dbReference type="ARBA" id="ARBA00022840"/>
    </source>
</evidence>
<protein>
    <recommendedName>
        <fullName evidence="5">Glutamate--cysteine ligase EgtA</fullName>
        <ecNumber evidence="5">6.3.2.2</ecNumber>
    </recommendedName>
    <alternativeName>
        <fullName evidence="5">Gamma-glutamylcysteine synthase</fullName>
        <shortName evidence="5">GCS</shortName>
        <shortName evidence="5">Gamma-ECS</shortName>
    </alternativeName>
</protein>
<organism evidence="8 9">
    <name type="scientific">Antrihabitans cavernicola</name>
    <dbReference type="NCBI Taxonomy" id="2495913"/>
    <lineage>
        <taxon>Bacteria</taxon>
        <taxon>Bacillati</taxon>
        <taxon>Actinomycetota</taxon>
        <taxon>Actinomycetes</taxon>
        <taxon>Mycobacteriales</taxon>
        <taxon>Nocardiaceae</taxon>
        <taxon>Antrihabitans</taxon>
    </lineage>
</organism>
<dbReference type="GO" id="GO:0005524">
    <property type="term" value="F:ATP binding"/>
    <property type="evidence" value="ECO:0007669"/>
    <property type="project" value="UniProtKB-UniRule"/>
</dbReference>
<dbReference type="OrthoDB" id="9780152at2"/>
<dbReference type="SUPFAM" id="SSF55931">
    <property type="entry name" value="Glutamine synthetase/guanido kinase"/>
    <property type="match status" value="1"/>
</dbReference>
<dbReference type="PANTHER" id="PTHR34378:SF1">
    <property type="entry name" value="GLUTAMATE--CYSTEINE LIGASE, CHLOROPLASTIC"/>
    <property type="match status" value="1"/>
</dbReference>
<feature type="compositionally biased region" description="Basic and acidic residues" evidence="7">
    <location>
        <begin position="395"/>
        <end position="410"/>
    </location>
</feature>
<dbReference type="NCBIfam" id="TIGR03444">
    <property type="entry name" value="EgtA_Cys_ligase"/>
    <property type="match status" value="1"/>
</dbReference>
<dbReference type="Proteomes" id="UP000322244">
    <property type="component" value="Unassembled WGS sequence"/>
</dbReference>
<dbReference type="AlphaFoldDB" id="A0A5A7SFA4"/>
<evidence type="ECO:0000313" key="8">
    <source>
        <dbReference type="EMBL" id="KAA0023842.1"/>
    </source>
</evidence>
<keyword evidence="1 5" id="KW-0436">Ligase</keyword>
<dbReference type="HAMAP" id="MF_02034">
    <property type="entry name" value="EgtA"/>
    <property type="match status" value="1"/>
</dbReference>
<evidence type="ECO:0000313" key="9">
    <source>
        <dbReference type="Proteomes" id="UP000322244"/>
    </source>
</evidence>